<dbReference type="Proteomes" id="UP001163835">
    <property type="component" value="Unassembled WGS sequence"/>
</dbReference>
<protein>
    <submittedName>
        <fullName evidence="1">Uncharacterized protein</fullName>
    </submittedName>
</protein>
<evidence type="ECO:0000313" key="1">
    <source>
        <dbReference type="EMBL" id="KAJ3814475.1"/>
    </source>
</evidence>
<keyword evidence="2" id="KW-1185">Reference proteome</keyword>
<name>A0ACC1UBZ9_9AGAR</name>
<gene>
    <name evidence="1" type="ORF">F5876DRAFT_62296</name>
</gene>
<dbReference type="EMBL" id="MU794967">
    <property type="protein sequence ID" value="KAJ3814475.1"/>
    <property type="molecule type" value="Genomic_DNA"/>
</dbReference>
<reference evidence="1" key="1">
    <citation type="submission" date="2022-09" db="EMBL/GenBank/DDBJ databases">
        <title>A Global Phylogenomic Analysis of the Shiitake Genus Lentinula.</title>
        <authorList>
            <consortium name="DOE Joint Genome Institute"/>
            <person name="Sierra-Patev S."/>
            <person name="Min B."/>
            <person name="Naranjo-Ortiz M."/>
            <person name="Looney B."/>
            <person name="Konkel Z."/>
            <person name="Slot J.C."/>
            <person name="Sakamoto Y."/>
            <person name="Steenwyk J.L."/>
            <person name="Rokas A."/>
            <person name="Carro J."/>
            <person name="Camarero S."/>
            <person name="Ferreira P."/>
            <person name="Molpeceres G."/>
            <person name="Ruiz-Duenas F.J."/>
            <person name="Serrano A."/>
            <person name="Henrissat B."/>
            <person name="Drula E."/>
            <person name="Hughes K.W."/>
            <person name="Mata J.L."/>
            <person name="Ishikawa N.K."/>
            <person name="Vargas-Isla R."/>
            <person name="Ushijima S."/>
            <person name="Smith C.A."/>
            <person name="Ahrendt S."/>
            <person name="Andreopoulos W."/>
            <person name="He G."/>
            <person name="Labutti K."/>
            <person name="Lipzen A."/>
            <person name="Ng V."/>
            <person name="Riley R."/>
            <person name="Sandor L."/>
            <person name="Barry K."/>
            <person name="Martinez A.T."/>
            <person name="Xiao Y."/>
            <person name="Gibbons J.G."/>
            <person name="Terashima K."/>
            <person name="Grigoriev I.V."/>
            <person name="Hibbett D.S."/>
        </authorList>
    </citation>
    <scope>NUCLEOTIDE SEQUENCE</scope>
    <source>
        <strain evidence="1">TMI1499</strain>
    </source>
</reference>
<evidence type="ECO:0000313" key="2">
    <source>
        <dbReference type="Proteomes" id="UP001163835"/>
    </source>
</evidence>
<comment type="caution">
    <text evidence="1">The sequence shown here is derived from an EMBL/GenBank/DDBJ whole genome shotgun (WGS) entry which is preliminary data.</text>
</comment>
<proteinExistence type="predicted"/>
<organism evidence="1 2">
    <name type="scientific">Lentinula aff. lateritia</name>
    <dbReference type="NCBI Taxonomy" id="2804960"/>
    <lineage>
        <taxon>Eukaryota</taxon>
        <taxon>Fungi</taxon>
        <taxon>Dikarya</taxon>
        <taxon>Basidiomycota</taxon>
        <taxon>Agaricomycotina</taxon>
        <taxon>Agaricomycetes</taxon>
        <taxon>Agaricomycetidae</taxon>
        <taxon>Agaricales</taxon>
        <taxon>Marasmiineae</taxon>
        <taxon>Omphalotaceae</taxon>
        <taxon>Lentinula</taxon>
    </lineage>
</organism>
<sequence length="165" mass="18365">MNALLDPKVRTPPHPLKSGKLPGVVVMSDGVALEEHCGKIKLPVDSYEALETIADALESGKCHLGKDGTALAIAMVTDSEHYNHCNPIPRFLSPLCKKETGFVVKDWLKLFIRVWREHLYGEAKYGPIQSVASDGESSFRLARFQLCTTEEIRNSTLEFIWNPGE</sequence>
<accession>A0ACC1UBZ9</accession>